<accession>A0ABZ2E5V3</accession>
<dbReference type="RefSeq" id="WP_257789264.1">
    <property type="nucleotide sequence ID" value="NZ_CP018793.1"/>
</dbReference>
<reference evidence="1 2" key="1">
    <citation type="journal article" date="2017" name="Genome Biol. Evol.">
        <title>Comparative Genomic Analysis Identifies a Campylobacter Clade Deficient in Selenium Metabolism.</title>
        <authorList>
            <person name="Miller W.G."/>
            <person name="Yee E."/>
            <person name="Lopes B.S."/>
            <person name="Chapman M.H."/>
            <person name="Huynh S."/>
            <person name="Bono J.L."/>
            <person name="Parker C.T."/>
            <person name="Strachan N.J.C."/>
            <person name="Forbes K.J."/>
        </authorList>
    </citation>
    <scope>NUCLEOTIDE SEQUENCE [LARGE SCALE GENOMIC DNA]</scope>
    <source>
        <strain evidence="1 2">RM9261</strain>
    </source>
</reference>
<evidence type="ECO:0000313" key="1">
    <source>
        <dbReference type="EMBL" id="WWC41068.1"/>
    </source>
</evidence>
<name>A0ABZ2E5V3_9BACT</name>
<keyword evidence="2" id="KW-1185">Reference proteome</keyword>
<protein>
    <submittedName>
        <fullName evidence="1">Uncharacterized protein</fullName>
    </submittedName>
</protein>
<gene>
    <name evidence="1" type="ORF">CVIC9261_04970</name>
</gene>
<dbReference type="EMBL" id="CP144916">
    <property type="protein sequence ID" value="WWC41068.1"/>
    <property type="molecule type" value="Genomic_DNA"/>
</dbReference>
<organism evidence="1 2">
    <name type="scientific">Campylobacter vicugnae</name>
    <dbReference type="NCBI Taxonomy" id="1660076"/>
    <lineage>
        <taxon>Bacteria</taxon>
        <taxon>Pseudomonadati</taxon>
        <taxon>Campylobacterota</taxon>
        <taxon>Epsilonproteobacteria</taxon>
        <taxon>Campylobacterales</taxon>
        <taxon>Campylobacteraceae</taxon>
        <taxon>Campylobacter</taxon>
    </lineage>
</organism>
<dbReference type="Proteomes" id="UP001318120">
    <property type="component" value="Chromosome"/>
</dbReference>
<sequence>MRYPNTSHQRTQANNRVDIDNAQNSINSKILIKEIKIGKIFIN</sequence>
<proteinExistence type="predicted"/>
<evidence type="ECO:0000313" key="2">
    <source>
        <dbReference type="Proteomes" id="UP001318120"/>
    </source>
</evidence>
<dbReference type="GeneID" id="93113438"/>